<proteinExistence type="predicted"/>
<dbReference type="EMBL" id="JAWQEG010003598">
    <property type="protein sequence ID" value="KAK3865394.1"/>
    <property type="molecule type" value="Genomic_DNA"/>
</dbReference>
<dbReference type="AlphaFoldDB" id="A0AAE1F0Z4"/>
<feature type="region of interest" description="Disordered" evidence="1">
    <location>
        <begin position="86"/>
        <end position="135"/>
    </location>
</feature>
<organism evidence="2 3">
    <name type="scientific">Petrolisthes cinctipes</name>
    <name type="common">Flat porcelain crab</name>
    <dbReference type="NCBI Taxonomy" id="88211"/>
    <lineage>
        <taxon>Eukaryota</taxon>
        <taxon>Metazoa</taxon>
        <taxon>Ecdysozoa</taxon>
        <taxon>Arthropoda</taxon>
        <taxon>Crustacea</taxon>
        <taxon>Multicrustacea</taxon>
        <taxon>Malacostraca</taxon>
        <taxon>Eumalacostraca</taxon>
        <taxon>Eucarida</taxon>
        <taxon>Decapoda</taxon>
        <taxon>Pleocyemata</taxon>
        <taxon>Anomura</taxon>
        <taxon>Galatheoidea</taxon>
        <taxon>Porcellanidae</taxon>
        <taxon>Petrolisthes</taxon>
    </lineage>
</organism>
<evidence type="ECO:0000256" key="1">
    <source>
        <dbReference type="SAM" id="MobiDB-lite"/>
    </source>
</evidence>
<comment type="caution">
    <text evidence="2">The sequence shown here is derived from an EMBL/GenBank/DDBJ whole genome shotgun (WGS) entry which is preliminary data.</text>
</comment>
<keyword evidence="3" id="KW-1185">Reference proteome</keyword>
<name>A0AAE1F0Z4_PETCI</name>
<feature type="compositionally biased region" description="Basic and acidic residues" evidence="1">
    <location>
        <begin position="101"/>
        <end position="116"/>
    </location>
</feature>
<gene>
    <name evidence="2" type="ORF">Pcinc_028998</name>
</gene>
<accession>A0AAE1F0Z4</accession>
<protein>
    <submittedName>
        <fullName evidence="2">Uncharacterized protein</fullName>
    </submittedName>
</protein>
<sequence length="135" mass="15310">MLKSRGNQREVCLDTRPWSGCGNSGCGVDCGVWSVELVTLQPRCKQIPLSTKTFSTYKNSLSNVLFGQLSEEDTEQGEWREGRVIGGVARAGGRRGKRGKEKNTPQREVCPRDQKNMKSTKRQLRNKMHIEERKK</sequence>
<evidence type="ECO:0000313" key="3">
    <source>
        <dbReference type="Proteomes" id="UP001286313"/>
    </source>
</evidence>
<feature type="compositionally biased region" description="Basic residues" evidence="1">
    <location>
        <begin position="118"/>
        <end position="127"/>
    </location>
</feature>
<evidence type="ECO:0000313" key="2">
    <source>
        <dbReference type="EMBL" id="KAK3865394.1"/>
    </source>
</evidence>
<reference evidence="2" key="1">
    <citation type="submission" date="2023-10" db="EMBL/GenBank/DDBJ databases">
        <title>Genome assemblies of two species of porcelain crab, Petrolisthes cinctipes and Petrolisthes manimaculis (Anomura: Porcellanidae).</title>
        <authorList>
            <person name="Angst P."/>
        </authorList>
    </citation>
    <scope>NUCLEOTIDE SEQUENCE</scope>
    <source>
        <strain evidence="2">PB745_01</strain>
        <tissue evidence="2">Gill</tissue>
    </source>
</reference>
<dbReference type="Proteomes" id="UP001286313">
    <property type="component" value="Unassembled WGS sequence"/>
</dbReference>